<dbReference type="Proteomes" id="UP000005463">
    <property type="component" value="Unassembled WGS sequence"/>
</dbReference>
<dbReference type="PATRIC" id="fig|396596.7.peg.6625"/>
<sequence length="385" mass="43528">MNTSHPRPQARRNRLRVGISIAPARRQESLWSSGLAQNGFFVAKALARSEYVQSVSWVCTAETETESTLTLWDGGSVPVMDMTQAAADLDVVIEMGAQLERDWGVAFRERGGKIVSMRVGHDYVSDIECMMFDRATQGLPIAGAPYHEVWTLPQHVKSGVPYLSGVFRVPVRVMPHLWSPFLLERQTEGLPQGRRFGYQPGRRRWRIGIFEPNVCMVKTSFIPLLCCEAAHRADPALLERVWAFNTFDLKDHAGFKSLLCSLDIVRHGLASFDQHFPFHDVMAGDADAIVSHQWEHAQDHLYYEALYGGYPLIHNSYLIGDCGYRYHAFDCVEGGRALRRAFVEHDANLETYRRRARTFLRRLDPESEANVRAYSEALVGLCGGP</sequence>
<reference evidence="1 2" key="1">
    <citation type="submission" date="2008-03" db="EMBL/GenBank/DDBJ databases">
        <title>Sequencing of the draft genome and assembly of Burkholderia ambifaria IOP40-10.</title>
        <authorList>
            <consortium name="US DOE Joint Genome Institute (JGI-PGF)"/>
            <person name="Copeland A."/>
            <person name="Lucas S."/>
            <person name="Lapidus A."/>
            <person name="Glavina del Rio T."/>
            <person name="Dalin E."/>
            <person name="Tice H."/>
            <person name="Bruce D."/>
            <person name="Goodwin L."/>
            <person name="Pitluck S."/>
            <person name="Larimer F."/>
            <person name="Land M.L."/>
            <person name="Hauser L."/>
            <person name="Tiedje J."/>
            <person name="Richardson P."/>
        </authorList>
    </citation>
    <scope>NUCLEOTIDE SEQUENCE [LARGE SCALE GENOMIC DNA]</scope>
    <source>
        <strain evidence="1 2">IOP40-10</strain>
    </source>
</reference>
<dbReference type="RefSeq" id="WP_006750519.1">
    <property type="nucleotide sequence ID" value="NZ_ABLC01000018.1"/>
</dbReference>
<dbReference type="EMBL" id="ABLC01000018">
    <property type="protein sequence ID" value="EDT05189.1"/>
    <property type="molecule type" value="Genomic_DNA"/>
</dbReference>
<comment type="caution">
    <text evidence="1">The sequence shown here is derived from an EMBL/GenBank/DDBJ whole genome shotgun (WGS) entry which is preliminary data.</text>
</comment>
<accession>B1FBA7</accession>
<evidence type="ECO:0008006" key="3">
    <source>
        <dbReference type="Google" id="ProtNLM"/>
    </source>
</evidence>
<protein>
    <recommendedName>
        <fullName evidence="3">DUF2827 domain-containing protein</fullName>
    </recommendedName>
</protein>
<evidence type="ECO:0000313" key="1">
    <source>
        <dbReference type="EMBL" id="EDT05189.1"/>
    </source>
</evidence>
<dbReference type="InterPro" id="IPR021234">
    <property type="entry name" value="DUF2827"/>
</dbReference>
<dbReference type="AlphaFoldDB" id="B1FBA7"/>
<evidence type="ECO:0000313" key="2">
    <source>
        <dbReference type="Proteomes" id="UP000005463"/>
    </source>
</evidence>
<organism evidence="1 2">
    <name type="scientific">Burkholderia ambifaria IOP40-10</name>
    <dbReference type="NCBI Taxonomy" id="396596"/>
    <lineage>
        <taxon>Bacteria</taxon>
        <taxon>Pseudomonadati</taxon>
        <taxon>Pseudomonadota</taxon>
        <taxon>Betaproteobacteria</taxon>
        <taxon>Burkholderiales</taxon>
        <taxon>Burkholderiaceae</taxon>
        <taxon>Burkholderia</taxon>
        <taxon>Burkholderia cepacia complex</taxon>
    </lineage>
</organism>
<gene>
    <name evidence="1" type="ORF">BamIOP4010DRAFT_1316</name>
</gene>
<proteinExistence type="predicted"/>
<dbReference type="Pfam" id="PF10933">
    <property type="entry name" value="DUF2827"/>
    <property type="match status" value="1"/>
</dbReference>
<name>B1FBA7_9BURK</name>